<gene>
    <name evidence="3" type="ORF">MCOS_LOCUS161</name>
</gene>
<dbReference type="EMBL" id="UXSR01000012">
    <property type="protein sequence ID" value="VDD74158.1"/>
    <property type="molecule type" value="Genomic_DNA"/>
</dbReference>
<dbReference type="PANTHER" id="PTHR46377:SF1">
    <property type="entry name" value="DUAL SPECIFICITY PROTEIN PHOSPHATASE 19"/>
    <property type="match status" value="1"/>
</dbReference>
<dbReference type="CDD" id="cd14498">
    <property type="entry name" value="DSP"/>
    <property type="match status" value="1"/>
</dbReference>
<dbReference type="InterPro" id="IPR000387">
    <property type="entry name" value="Tyr_Pase_dom"/>
</dbReference>
<name>A0A3P6H7X0_MESCO</name>
<dbReference type="PANTHER" id="PTHR46377">
    <property type="entry name" value="DUAL SPECIFICITY PROTEIN PHOSPHATASE 19"/>
    <property type="match status" value="1"/>
</dbReference>
<dbReference type="GO" id="GO:0008579">
    <property type="term" value="F:JUN kinase phosphatase activity"/>
    <property type="evidence" value="ECO:0007669"/>
    <property type="project" value="TreeGrafter"/>
</dbReference>
<organism evidence="3 4">
    <name type="scientific">Mesocestoides corti</name>
    <name type="common">Flatworm</name>
    <dbReference type="NCBI Taxonomy" id="53468"/>
    <lineage>
        <taxon>Eukaryota</taxon>
        <taxon>Metazoa</taxon>
        <taxon>Spiralia</taxon>
        <taxon>Lophotrochozoa</taxon>
        <taxon>Platyhelminthes</taxon>
        <taxon>Cestoda</taxon>
        <taxon>Eucestoda</taxon>
        <taxon>Cyclophyllidea</taxon>
        <taxon>Mesocestoididae</taxon>
        <taxon>Mesocestoides</taxon>
    </lineage>
</organism>
<evidence type="ECO:0000259" key="1">
    <source>
        <dbReference type="PROSITE" id="PS50054"/>
    </source>
</evidence>
<dbReference type="InterPro" id="IPR029021">
    <property type="entry name" value="Prot-tyrosine_phosphatase-like"/>
</dbReference>
<dbReference type="PROSITE" id="PS50056">
    <property type="entry name" value="TYR_PHOSPHATASE_2"/>
    <property type="match status" value="1"/>
</dbReference>
<feature type="domain" description="Tyrosine specific protein phosphatases" evidence="2">
    <location>
        <begin position="150"/>
        <end position="190"/>
    </location>
</feature>
<proteinExistence type="predicted"/>
<protein>
    <recommendedName>
        <fullName evidence="5">Tyrosine-protein phosphatase domain-containing protein</fullName>
    </recommendedName>
</protein>
<dbReference type="Pfam" id="PF00782">
    <property type="entry name" value="DSPc"/>
    <property type="match status" value="1"/>
</dbReference>
<keyword evidence="4" id="KW-1185">Reference proteome</keyword>
<dbReference type="Gene3D" id="3.90.190.10">
    <property type="entry name" value="Protein tyrosine phosphatase superfamily"/>
    <property type="match status" value="1"/>
</dbReference>
<dbReference type="AlphaFoldDB" id="A0A3P6H7X0"/>
<dbReference type="Proteomes" id="UP000267029">
    <property type="component" value="Unassembled WGS sequence"/>
</dbReference>
<evidence type="ECO:0008006" key="5">
    <source>
        <dbReference type="Google" id="ProtNLM"/>
    </source>
</evidence>
<dbReference type="SMART" id="SM00195">
    <property type="entry name" value="DSPc"/>
    <property type="match status" value="1"/>
</dbReference>
<evidence type="ECO:0000259" key="2">
    <source>
        <dbReference type="PROSITE" id="PS50056"/>
    </source>
</evidence>
<dbReference type="InterPro" id="IPR000340">
    <property type="entry name" value="Dual-sp_phosphatase_cat-dom"/>
</dbReference>
<sequence>MAFSESIKGFDQRRLRSTTVQVRTADGQVSVTDRNGNVISNITNSPHLDDDISKYGFIVNGNPDLQVGEVTVQGTTIYFGSQDVAEDLTTLQEKGITHIVNLISDSTPNTFESQFEYLSCNLYDDVQADLMPIITACCLFIQEKVLPSHGRLFIHCNAGVSRAPAVLIGCLIKLYRIPFSAAYELVNRSRNISPNLNFKMQLRALSAALAQTEDH</sequence>
<evidence type="ECO:0000313" key="3">
    <source>
        <dbReference type="EMBL" id="VDD74158.1"/>
    </source>
</evidence>
<dbReference type="InterPro" id="IPR020422">
    <property type="entry name" value="TYR_PHOSPHATASE_DUAL_dom"/>
</dbReference>
<dbReference type="SUPFAM" id="SSF52799">
    <property type="entry name" value="(Phosphotyrosine protein) phosphatases II"/>
    <property type="match status" value="1"/>
</dbReference>
<accession>A0A3P6H7X0</accession>
<dbReference type="GO" id="GO:0005737">
    <property type="term" value="C:cytoplasm"/>
    <property type="evidence" value="ECO:0007669"/>
    <property type="project" value="TreeGrafter"/>
</dbReference>
<evidence type="ECO:0000313" key="4">
    <source>
        <dbReference type="Proteomes" id="UP000267029"/>
    </source>
</evidence>
<dbReference type="OrthoDB" id="10252009at2759"/>
<dbReference type="STRING" id="53468.A0A3P6H7X0"/>
<feature type="domain" description="Tyrosine-protein phosphatase" evidence="1">
    <location>
        <begin position="69"/>
        <end position="211"/>
    </location>
</feature>
<dbReference type="PROSITE" id="PS50054">
    <property type="entry name" value="TYR_PHOSPHATASE_DUAL"/>
    <property type="match status" value="1"/>
</dbReference>
<reference evidence="3 4" key="1">
    <citation type="submission" date="2018-10" db="EMBL/GenBank/DDBJ databases">
        <authorList>
            <consortium name="Pathogen Informatics"/>
        </authorList>
    </citation>
    <scope>NUCLEOTIDE SEQUENCE [LARGE SCALE GENOMIC DNA]</scope>
</reference>